<accession>A0A7L6B5N9</accession>
<reference evidence="3 4" key="2">
    <citation type="journal article" date="2021" name="Mar. Drugs">
        <title>A New Micromonospora Strain with Antibiotic Activity Isolated from the Microbiome of a Mid-Atlantic Deep-Sea Sponge.</title>
        <authorList>
            <person name="Back C.R."/>
            <person name="Stennett H.L."/>
            <person name="Williams S.E."/>
            <person name="Wang L."/>
            <person name="Ojeda Gomez J."/>
            <person name="Abdulle O.M."/>
            <person name="Duffy T."/>
            <person name="Neal C."/>
            <person name="Mantell J."/>
            <person name="Jepson M.A."/>
            <person name="Hendry K.R."/>
            <person name="Powell D."/>
            <person name="Stach J.E.M."/>
            <person name="Essex-Lopresti A.E."/>
            <person name="Willis C.L."/>
            <person name="Curnow P."/>
            <person name="Race P.R."/>
        </authorList>
    </citation>
    <scope>NUCLEOTIDE SEQUENCE [LARGE SCALE GENOMIC DNA]</scope>
    <source>
        <strain evidence="3 4">28ISP2-46</strain>
    </source>
</reference>
<organism evidence="3 4">
    <name type="scientific">Micromonospora robiginosa</name>
    <dbReference type="NCBI Taxonomy" id="2749844"/>
    <lineage>
        <taxon>Bacteria</taxon>
        <taxon>Bacillati</taxon>
        <taxon>Actinomycetota</taxon>
        <taxon>Actinomycetes</taxon>
        <taxon>Micromonosporales</taxon>
        <taxon>Micromonosporaceae</taxon>
        <taxon>Micromonospora</taxon>
    </lineage>
</organism>
<dbReference type="Proteomes" id="UP000510844">
    <property type="component" value="Chromosome"/>
</dbReference>
<proteinExistence type="predicted"/>
<evidence type="ECO:0000256" key="2">
    <source>
        <dbReference type="SAM" id="Phobius"/>
    </source>
</evidence>
<evidence type="ECO:0000256" key="1">
    <source>
        <dbReference type="SAM" id="MobiDB-lite"/>
    </source>
</evidence>
<dbReference type="AlphaFoldDB" id="A0A7L6B5N9"/>
<keyword evidence="2" id="KW-0812">Transmembrane</keyword>
<evidence type="ECO:0000313" key="4">
    <source>
        <dbReference type="Proteomes" id="UP000510844"/>
    </source>
</evidence>
<evidence type="ECO:0000313" key="3">
    <source>
        <dbReference type="EMBL" id="QLQ36920.1"/>
    </source>
</evidence>
<dbReference type="RefSeq" id="WP_181569425.1">
    <property type="nucleotide sequence ID" value="NZ_CP059322.2"/>
</dbReference>
<keyword evidence="2" id="KW-0472">Membrane</keyword>
<feature type="transmembrane region" description="Helical" evidence="2">
    <location>
        <begin position="103"/>
        <end position="124"/>
    </location>
</feature>
<feature type="compositionally biased region" description="Low complexity" evidence="1">
    <location>
        <begin position="72"/>
        <end position="89"/>
    </location>
</feature>
<dbReference type="EMBL" id="CP059322">
    <property type="protein sequence ID" value="QLQ36920.1"/>
    <property type="molecule type" value="Genomic_DNA"/>
</dbReference>
<name>A0A7L6B5N9_9ACTN</name>
<protein>
    <submittedName>
        <fullName evidence="3">Uncharacterized protein</fullName>
    </submittedName>
</protein>
<reference evidence="4" key="1">
    <citation type="submission" date="2020-07" db="EMBL/GenBank/DDBJ databases">
        <title>A new Micromonospora strain with potent antibiotic activity isolated from the microbiome of a mid-Atlantic deep-sea sponge.</title>
        <authorList>
            <person name="Back C.R."/>
            <person name="Stennett H.L."/>
            <person name="Williams S.E."/>
            <person name="Wang L."/>
            <person name="Ojeda Gomez J."/>
            <person name="Abdulle O.M."/>
            <person name="Duffy T."/>
            <person name="Hendry K.R."/>
            <person name="Powell D."/>
            <person name="Stach J.E."/>
            <person name="Essex-Lopresti A.E."/>
            <person name="Willis C.L."/>
            <person name="Curnow P."/>
            <person name="Race P.R."/>
        </authorList>
    </citation>
    <scope>NUCLEOTIDE SEQUENCE [LARGE SCALE GENOMIC DNA]</scope>
    <source>
        <strain evidence="4">28ISP2-46</strain>
    </source>
</reference>
<feature type="compositionally biased region" description="Basic and acidic residues" evidence="1">
    <location>
        <begin position="1"/>
        <end position="23"/>
    </location>
</feature>
<feature type="region of interest" description="Disordered" evidence="1">
    <location>
        <begin position="1"/>
        <end position="99"/>
    </location>
</feature>
<gene>
    <name evidence="3" type="ORF">H1D33_27375</name>
</gene>
<keyword evidence="2" id="KW-1133">Transmembrane helix</keyword>
<dbReference type="KEGG" id="mfeu:H1D33_27375"/>
<keyword evidence="4" id="KW-1185">Reference proteome</keyword>
<sequence>METSPDRRPRRDHAPGEAPEPARQRAVGRPHRSTARGGGDQPVPREPGRGHRRGRTNTPARPATGRRRRTDPAAGRPPAAAAGGDPALDGADDPPERPTRRRAALAALVVAAAASATVLVTGLLSGPPQPGPGDGERPLSAAEADRVAALRVTNLRDVRAGVRVTVGAGRDRTDLLGWVDWARPLVYLDVGGPGAGADRGLVQATASTLLVRPDATALPTPARPPLVPPEDRWRLREPVAGRGLDAVRDLLLGLGADRVDPVGRDGRWLRRESIAGVGVDVLRAPLAVPTGDPRPTLWLDRDARLHRLTGRLPDGTAVTVDLVRVDRPTTHPIDALGGRPGQPRPLTDDEADRLARLPARLRAAGGATLSVAAPFGPSANLDGTGTLSWTRASAAVTVTDADTGRRTRREVHAGAVAHPDDPAPPGPGDEVDRLLSTSLLAGVHPPDGPAVRIREDQAADRTVDVVEVPGGLRWWLDRTGLPHRLELRSGRGVWLRLDLSPGPATAS</sequence>